<dbReference type="InterPro" id="IPR004713">
    <property type="entry name" value="CaH_exchang"/>
</dbReference>
<dbReference type="EMBL" id="CAJMWX010001052">
    <property type="protein sequence ID" value="CAE6461388.1"/>
    <property type="molecule type" value="Genomic_DNA"/>
</dbReference>
<feature type="region of interest" description="Disordered" evidence="8">
    <location>
        <begin position="1"/>
        <end position="62"/>
    </location>
</feature>
<dbReference type="Proteomes" id="UP000663888">
    <property type="component" value="Unassembled WGS sequence"/>
</dbReference>
<dbReference type="PANTHER" id="PTHR31503:SF20">
    <property type="entry name" value="CA(2+)_H(+) EXCHANGER, PUTATIVE (EUROFUNG)-RELATED"/>
    <property type="match status" value="1"/>
</dbReference>
<accession>A0A8H3BMA8</accession>
<reference evidence="11" key="1">
    <citation type="submission" date="2021-01" db="EMBL/GenBank/DDBJ databases">
        <authorList>
            <person name="Kaushik A."/>
        </authorList>
    </citation>
    <scope>NUCLEOTIDE SEQUENCE</scope>
    <source>
        <strain evidence="11">AG4-R118</strain>
    </source>
</reference>
<feature type="region of interest" description="Disordered" evidence="8">
    <location>
        <begin position="325"/>
        <end position="346"/>
    </location>
</feature>
<feature type="transmembrane region" description="Helical" evidence="9">
    <location>
        <begin position="262"/>
        <end position="283"/>
    </location>
</feature>
<evidence type="ECO:0000256" key="7">
    <source>
        <dbReference type="ARBA" id="ARBA00023136"/>
    </source>
</evidence>
<feature type="transmembrane region" description="Helical" evidence="9">
    <location>
        <begin position="160"/>
        <end position="181"/>
    </location>
</feature>
<feature type="domain" description="Sodium/calcium exchanger membrane region" evidence="10">
    <location>
        <begin position="355"/>
        <end position="498"/>
    </location>
</feature>
<feature type="transmembrane region" description="Helical" evidence="9">
    <location>
        <begin position="127"/>
        <end position="148"/>
    </location>
</feature>
<evidence type="ECO:0000259" key="10">
    <source>
        <dbReference type="Pfam" id="PF01699"/>
    </source>
</evidence>
<evidence type="ECO:0000256" key="3">
    <source>
        <dbReference type="ARBA" id="ARBA00022448"/>
    </source>
</evidence>
<dbReference type="GO" id="GO:0006874">
    <property type="term" value="P:intracellular calcium ion homeostasis"/>
    <property type="evidence" value="ECO:0007669"/>
    <property type="project" value="TreeGrafter"/>
</dbReference>
<feature type="transmembrane region" description="Helical" evidence="9">
    <location>
        <begin position="423"/>
        <end position="444"/>
    </location>
</feature>
<keyword evidence="5 9" id="KW-1133">Transmembrane helix</keyword>
<evidence type="ECO:0000256" key="9">
    <source>
        <dbReference type="SAM" id="Phobius"/>
    </source>
</evidence>
<feature type="domain" description="Sodium/calcium exchanger membrane region" evidence="10">
    <location>
        <begin position="128"/>
        <end position="286"/>
    </location>
</feature>
<evidence type="ECO:0000256" key="2">
    <source>
        <dbReference type="ARBA" id="ARBA00008170"/>
    </source>
</evidence>
<name>A0A8H3BMA8_9AGAM</name>
<evidence type="ECO:0000256" key="6">
    <source>
        <dbReference type="ARBA" id="ARBA00023065"/>
    </source>
</evidence>
<feature type="compositionally biased region" description="Basic and acidic residues" evidence="8">
    <location>
        <begin position="43"/>
        <end position="52"/>
    </location>
</feature>
<keyword evidence="4 9" id="KW-0812">Transmembrane</keyword>
<dbReference type="FunFam" id="1.20.1420.30:FF:000024">
    <property type="entry name" value="Calcium/proton exchanger, variant"/>
    <property type="match status" value="1"/>
</dbReference>
<proteinExistence type="inferred from homology"/>
<evidence type="ECO:0000256" key="8">
    <source>
        <dbReference type="SAM" id="MobiDB-lite"/>
    </source>
</evidence>
<evidence type="ECO:0000313" key="12">
    <source>
        <dbReference type="Proteomes" id="UP000663888"/>
    </source>
</evidence>
<feature type="compositionally biased region" description="Polar residues" evidence="8">
    <location>
        <begin position="20"/>
        <end position="42"/>
    </location>
</feature>
<dbReference type="InterPro" id="IPR044880">
    <property type="entry name" value="NCX_ion-bd_dom_sf"/>
</dbReference>
<comment type="caution">
    <text evidence="11">The sequence shown here is derived from an EMBL/GenBank/DDBJ whole genome shotgun (WGS) entry which is preliminary data.</text>
</comment>
<feature type="transmembrane region" description="Helical" evidence="9">
    <location>
        <begin position="456"/>
        <end position="473"/>
    </location>
</feature>
<keyword evidence="7 9" id="KW-0472">Membrane</keyword>
<evidence type="ECO:0000256" key="1">
    <source>
        <dbReference type="ARBA" id="ARBA00004127"/>
    </source>
</evidence>
<keyword evidence="3" id="KW-0813">Transport</keyword>
<comment type="similarity">
    <text evidence="2">Belongs to the Ca(2+):cation antiporter (CaCA) (TC 2.A.19) family.</text>
</comment>
<feature type="transmembrane region" description="Helical" evidence="9">
    <location>
        <begin position="104"/>
        <end position="121"/>
    </location>
</feature>
<dbReference type="AlphaFoldDB" id="A0A8H3BMA8"/>
<feature type="transmembrane region" description="Helical" evidence="9">
    <location>
        <begin position="390"/>
        <end position="411"/>
    </location>
</feature>
<dbReference type="Gene3D" id="1.20.1420.30">
    <property type="entry name" value="NCX, central ion-binding region"/>
    <property type="match status" value="2"/>
</dbReference>
<dbReference type="InterPro" id="IPR004837">
    <property type="entry name" value="NaCa_Exmemb"/>
</dbReference>
<protein>
    <recommendedName>
        <fullName evidence="10">Sodium/calcium exchanger membrane region domain-containing protein</fullName>
    </recommendedName>
</protein>
<keyword evidence="6" id="KW-0406">Ion transport</keyword>
<dbReference type="PANTHER" id="PTHR31503">
    <property type="entry name" value="VACUOLAR CALCIUM ION TRANSPORTER"/>
    <property type="match status" value="1"/>
</dbReference>
<feature type="transmembrane region" description="Helical" evidence="9">
    <location>
        <begin position="480"/>
        <end position="500"/>
    </location>
</feature>
<dbReference type="GO" id="GO:0012505">
    <property type="term" value="C:endomembrane system"/>
    <property type="evidence" value="ECO:0007669"/>
    <property type="project" value="UniProtKB-SubCell"/>
</dbReference>
<gene>
    <name evidence="11" type="ORF">RDB_LOCUS89600</name>
</gene>
<feature type="transmembrane region" description="Helical" evidence="9">
    <location>
        <begin position="232"/>
        <end position="250"/>
    </location>
</feature>
<dbReference type="Pfam" id="PF01699">
    <property type="entry name" value="Na_Ca_ex"/>
    <property type="match status" value="2"/>
</dbReference>
<organism evidence="11 12">
    <name type="scientific">Rhizoctonia solani</name>
    <dbReference type="NCBI Taxonomy" id="456999"/>
    <lineage>
        <taxon>Eukaryota</taxon>
        <taxon>Fungi</taxon>
        <taxon>Dikarya</taxon>
        <taxon>Basidiomycota</taxon>
        <taxon>Agaricomycotina</taxon>
        <taxon>Agaricomycetes</taxon>
        <taxon>Cantharellales</taxon>
        <taxon>Ceratobasidiaceae</taxon>
        <taxon>Rhizoctonia</taxon>
    </lineage>
</organism>
<dbReference type="GO" id="GO:0015369">
    <property type="term" value="F:calcium:proton antiporter activity"/>
    <property type="evidence" value="ECO:0007669"/>
    <property type="project" value="TreeGrafter"/>
</dbReference>
<evidence type="ECO:0000256" key="5">
    <source>
        <dbReference type="ARBA" id="ARBA00022989"/>
    </source>
</evidence>
<feature type="transmembrane region" description="Helical" evidence="9">
    <location>
        <begin position="350"/>
        <end position="370"/>
    </location>
</feature>
<feature type="compositionally biased region" description="Basic and acidic residues" evidence="8">
    <location>
        <begin position="1"/>
        <end position="11"/>
    </location>
</feature>
<dbReference type="GO" id="GO:0000329">
    <property type="term" value="C:fungal-type vacuole membrane"/>
    <property type="evidence" value="ECO:0007669"/>
    <property type="project" value="TreeGrafter"/>
</dbReference>
<evidence type="ECO:0000313" key="11">
    <source>
        <dbReference type="EMBL" id="CAE6461388.1"/>
    </source>
</evidence>
<feature type="transmembrane region" description="Helical" evidence="9">
    <location>
        <begin position="193"/>
        <end position="211"/>
    </location>
</feature>
<comment type="subcellular location">
    <subcellularLocation>
        <location evidence="1">Endomembrane system</location>
        <topology evidence="1">Multi-pass membrane protein</topology>
    </subcellularLocation>
</comment>
<sequence length="524" mass="56403">MSLDQEHEPKPTSHAAGESNGPSTGPFHQSSIPTVASTSTHPESTRHLRASQDDLQGLSQPPRRPRLKAVLLVPVAIRRMMTPQKKLGKEPTYMSSLRAIVTETYLSILLIFIPIGWALHFHKRDNYAAVFVTNFLAIVPLAKLLGFATEELALRVGQTIGGLLNATFGNAVELIVAIVALTKCELRVVQSSLIGSILSNLLLVLGMCFFAGGTRYSEQGFMASAAQLNSSLLAISVIAVLLPAAFHFATNQQADPDEGQDILKMSHGVAIVLLIIYAGYLFFQLWSHAHLYDEGDHAGFAEPSTAYPKDGRSLKTIALNTIRRRKADEEQPVESSESKKEEEEVEEPKLNIVSSVGLLVAVTVLVAFTAEYLVDSIDGLTSGGSISKEFVGLILLPIVGNAAEHVTAVTVSVKDKLDLSIGVAVGSSIQIALFVIPLLVVIAWGMGKPLTLLNDPFESVVLFLSVLVVNYVVSDGKSNWLEGFILMMLYVIIAVAFWYYPGSNPLADLGNSINLGGCSLEVAG</sequence>
<evidence type="ECO:0000256" key="4">
    <source>
        <dbReference type="ARBA" id="ARBA00022692"/>
    </source>
</evidence>